<organism evidence="1">
    <name type="scientific">Chromera velia CCMP2878</name>
    <dbReference type="NCBI Taxonomy" id="1169474"/>
    <lineage>
        <taxon>Eukaryota</taxon>
        <taxon>Sar</taxon>
        <taxon>Alveolata</taxon>
        <taxon>Colpodellida</taxon>
        <taxon>Chromeraceae</taxon>
        <taxon>Chromera</taxon>
    </lineage>
</organism>
<name>A0A0G4I1R3_9ALVE</name>
<reference evidence="1" key="1">
    <citation type="submission" date="2014-11" db="EMBL/GenBank/DDBJ databases">
        <authorList>
            <person name="Otto D Thomas"/>
            <person name="Naeem Raeece"/>
        </authorList>
    </citation>
    <scope>NUCLEOTIDE SEQUENCE</scope>
</reference>
<accession>A0A0G4I1R3</accession>
<protein>
    <submittedName>
        <fullName evidence="1">Uncharacterized protein</fullName>
    </submittedName>
</protein>
<dbReference type="AlphaFoldDB" id="A0A0G4I1R3"/>
<dbReference type="EMBL" id="CDMZ01004752">
    <property type="protein sequence ID" value="CEM50776.1"/>
    <property type="molecule type" value="Genomic_DNA"/>
</dbReference>
<dbReference type="VEuPathDB" id="CryptoDB:Cvel_34791"/>
<gene>
    <name evidence="1" type="ORF">Cvel_34791</name>
</gene>
<evidence type="ECO:0000313" key="1">
    <source>
        <dbReference type="EMBL" id="CEM50776.1"/>
    </source>
</evidence>
<feature type="non-terminal residue" evidence="1">
    <location>
        <position position="1"/>
    </location>
</feature>
<sequence length="77" mass="7715">NIFHLKSFVEQKGREADCTAQLKAVTGVTEQVNALLIRSLNQPPGSAGTMGMGGGGIGGIGPGSFHGSGMGMSVLGK</sequence>
<proteinExistence type="predicted"/>